<proteinExistence type="predicted"/>
<dbReference type="AlphaFoldDB" id="A0A8H3J7C0"/>
<evidence type="ECO:0000313" key="4">
    <source>
        <dbReference type="EMBL" id="CAF9941982.1"/>
    </source>
</evidence>
<keyword evidence="3" id="KW-0560">Oxidoreductase</keyword>
<dbReference type="InterPro" id="IPR013785">
    <property type="entry name" value="Aldolase_TIM"/>
</dbReference>
<comment type="caution">
    <text evidence="4">The sequence shown here is derived from an EMBL/GenBank/DDBJ whole genome shotgun (WGS) entry which is preliminary data.</text>
</comment>
<dbReference type="Gene3D" id="3.20.20.70">
    <property type="entry name" value="Aldolase class I"/>
    <property type="match status" value="1"/>
</dbReference>
<dbReference type="PANTHER" id="PTHR32332:SF34">
    <property type="entry name" value="2-NITROPROPANE DIOXYGENASE FAMILY, PUTATIVE-RELATED"/>
    <property type="match status" value="1"/>
</dbReference>
<keyword evidence="2" id="KW-0288">FMN</keyword>
<keyword evidence="1" id="KW-0285">Flavoprotein</keyword>
<accession>A0A8H3J7C0</accession>
<keyword evidence="5" id="KW-1185">Reference proteome</keyword>
<dbReference type="GO" id="GO:0018580">
    <property type="term" value="F:nitronate monooxygenase activity"/>
    <property type="evidence" value="ECO:0007669"/>
    <property type="project" value="InterPro"/>
</dbReference>
<dbReference type="CDD" id="cd04730">
    <property type="entry name" value="NPD_like"/>
    <property type="match status" value="1"/>
</dbReference>
<name>A0A8H3J7C0_9LECA</name>
<dbReference type="EMBL" id="CAJPDT010000163">
    <property type="protein sequence ID" value="CAF9941982.1"/>
    <property type="molecule type" value="Genomic_DNA"/>
</dbReference>
<dbReference type="SUPFAM" id="SSF51412">
    <property type="entry name" value="Inosine monophosphate dehydrogenase (IMPDH)"/>
    <property type="match status" value="1"/>
</dbReference>
<gene>
    <name evidence="4" type="ORF">IMSHALPRED_003135</name>
</gene>
<evidence type="ECO:0008006" key="6">
    <source>
        <dbReference type="Google" id="ProtNLM"/>
    </source>
</evidence>
<organism evidence="4 5">
    <name type="scientific">Imshaugia aleurites</name>
    <dbReference type="NCBI Taxonomy" id="172621"/>
    <lineage>
        <taxon>Eukaryota</taxon>
        <taxon>Fungi</taxon>
        <taxon>Dikarya</taxon>
        <taxon>Ascomycota</taxon>
        <taxon>Pezizomycotina</taxon>
        <taxon>Lecanoromycetes</taxon>
        <taxon>OSLEUM clade</taxon>
        <taxon>Lecanoromycetidae</taxon>
        <taxon>Lecanorales</taxon>
        <taxon>Lecanorineae</taxon>
        <taxon>Parmeliaceae</taxon>
        <taxon>Imshaugia</taxon>
    </lineage>
</organism>
<evidence type="ECO:0000256" key="2">
    <source>
        <dbReference type="ARBA" id="ARBA00022643"/>
    </source>
</evidence>
<sequence>MGAIDVARICHPDVLVVQGADAGGYGLAQGAGIVSLLPEVADSLRDIGMESIALVPAGGVVEGRGTAACLDLGACGVFMGTKFLVCKEASIAKGYQDEVIRAKDGGRTTVRTNMYDMLRGTEWPRHYGGRGIINSSSLDAQNGMNLNENKKLYEEDLQKGNHEWGQNGRVTAYAGCGVGLVKEVKYAKDIMDEV</sequence>
<dbReference type="PANTHER" id="PTHR32332">
    <property type="entry name" value="2-NITROPROPANE DIOXYGENASE"/>
    <property type="match status" value="1"/>
</dbReference>
<evidence type="ECO:0000256" key="3">
    <source>
        <dbReference type="ARBA" id="ARBA00023002"/>
    </source>
</evidence>
<dbReference type="InterPro" id="IPR004136">
    <property type="entry name" value="NMO"/>
</dbReference>
<protein>
    <recommendedName>
        <fullName evidence="6">Nitronate monooxygenase domain-containing protein</fullName>
    </recommendedName>
</protein>
<reference evidence="4" key="1">
    <citation type="submission" date="2021-03" db="EMBL/GenBank/DDBJ databases">
        <authorList>
            <person name="Tagirdzhanova G."/>
        </authorList>
    </citation>
    <scope>NUCLEOTIDE SEQUENCE</scope>
</reference>
<evidence type="ECO:0000256" key="1">
    <source>
        <dbReference type="ARBA" id="ARBA00022630"/>
    </source>
</evidence>
<dbReference type="OrthoDB" id="2349068at2759"/>
<evidence type="ECO:0000313" key="5">
    <source>
        <dbReference type="Proteomes" id="UP000664534"/>
    </source>
</evidence>
<dbReference type="Pfam" id="PF03060">
    <property type="entry name" value="NMO"/>
    <property type="match status" value="1"/>
</dbReference>
<dbReference type="Proteomes" id="UP000664534">
    <property type="component" value="Unassembled WGS sequence"/>
</dbReference>